<dbReference type="SUPFAM" id="SSF51905">
    <property type="entry name" value="FAD/NAD(P)-binding domain"/>
    <property type="match status" value="1"/>
</dbReference>
<dbReference type="InterPro" id="IPR023209">
    <property type="entry name" value="DAO"/>
</dbReference>
<comment type="similarity">
    <text evidence="2">Belongs to the DAMOX/DASOX family.</text>
</comment>
<accession>A0A928V413</accession>
<dbReference type="GO" id="GO:0003884">
    <property type="term" value="F:D-amino-acid oxidase activity"/>
    <property type="evidence" value="ECO:0007669"/>
    <property type="project" value="UniProtKB-EC"/>
</dbReference>
<keyword evidence="5" id="KW-0560">Oxidoreductase</keyword>
<evidence type="ECO:0000256" key="5">
    <source>
        <dbReference type="ARBA" id="ARBA00023002"/>
    </source>
</evidence>
<dbReference type="GO" id="GO:0071949">
    <property type="term" value="F:FAD binding"/>
    <property type="evidence" value="ECO:0007669"/>
    <property type="project" value="InterPro"/>
</dbReference>
<protein>
    <recommendedName>
        <fullName evidence="7">D-amino-acid oxidase</fullName>
        <ecNumber evidence="6">1.4.3.3</ecNumber>
    </recommendedName>
</protein>
<dbReference type="Proteomes" id="UP000652567">
    <property type="component" value="Unassembled WGS sequence"/>
</dbReference>
<dbReference type="AlphaFoldDB" id="A0A928V413"/>
<dbReference type="InterPro" id="IPR006076">
    <property type="entry name" value="FAD-dep_OxRdtase"/>
</dbReference>
<gene>
    <name evidence="10" type="ORF">C4F51_11850</name>
</gene>
<comment type="cofactor">
    <cofactor evidence="1">
        <name>FAD</name>
        <dbReference type="ChEBI" id="CHEBI:57692"/>
    </cofactor>
</comment>
<comment type="caution">
    <text evidence="10">The sequence shown here is derived from an EMBL/GenBank/DDBJ whole genome shotgun (WGS) entry which is preliminary data.</text>
</comment>
<dbReference type="Gene3D" id="3.30.9.10">
    <property type="entry name" value="D-Amino Acid Oxidase, subunit A, domain 2"/>
    <property type="match status" value="1"/>
</dbReference>
<evidence type="ECO:0000259" key="9">
    <source>
        <dbReference type="Pfam" id="PF01266"/>
    </source>
</evidence>
<dbReference type="RefSeq" id="WP_193910007.1">
    <property type="nucleotide sequence ID" value="NZ_PRDL01000001.1"/>
</dbReference>
<evidence type="ECO:0000256" key="2">
    <source>
        <dbReference type="ARBA" id="ARBA00006730"/>
    </source>
</evidence>
<reference evidence="10" key="1">
    <citation type="submission" date="2018-07" db="EMBL/GenBank/DDBJ databases">
        <title>Genome assembly of strain Ka43.</title>
        <authorList>
            <person name="Kukolya J."/>
            <person name="Nagy I."/>
            <person name="Horvath B."/>
            <person name="Toth A."/>
        </authorList>
    </citation>
    <scope>NUCLEOTIDE SEQUENCE</scope>
    <source>
        <strain evidence="10">KB43</strain>
    </source>
</reference>
<evidence type="ECO:0000313" key="10">
    <source>
        <dbReference type="EMBL" id="MBE8717877.1"/>
    </source>
</evidence>
<feature type="domain" description="FAD dependent oxidoreductase" evidence="9">
    <location>
        <begin position="9"/>
        <end position="341"/>
    </location>
</feature>
<keyword evidence="11" id="KW-1185">Reference proteome</keyword>
<keyword evidence="3" id="KW-0285">Flavoprotein</keyword>
<dbReference type="EC" id="1.4.3.3" evidence="6"/>
<dbReference type="EMBL" id="PRDL01000001">
    <property type="protein sequence ID" value="MBE8717877.1"/>
    <property type="molecule type" value="Genomic_DNA"/>
</dbReference>
<evidence type="ECO:0000256" key="3">
    <source>
        <dbReference type="ARBA" id="ARBA00022630"/>
    </source>
</evidence>
<proteinExistence type="inferred from homology"/>
<evidence type="ECO:0000256" key="8">
    <source>
        <dbReference type="ARBA" id="ARBA00049547"/>
    </source>
</evidence>
<evidence type="ECO:0000256" key="6">
    <source>
        <dbReference type="ARBA" id="ARBA00039101"/>
    </source>
</evidence>
<dbReference type="GO" id="GO:0046416">
    <property type="term" value="P:D-amino acid metabolic process"/>
    <property type="evidence" value="ECO:0007669"/>
    <property type="project" value="InterPro"/>
</dbReference>
<dbReference type="InterPro" id="IPR036188">
    <property type="entry name" value="FAD/NAD-bd_sf"/>
</dbReference>
<sequence>MSHDSNKLIAIAGGGLLGRLLAWQLLRKGFAVHLYEAGAFTPSPAAAFTAAGMISPYSEAVVSDYSVYRMGLFALDQWQQWVADLQRSPEQPPLFHRQGSLVVAHPQDVSELQQFQHELRHILPGEGGYRTVNGADIRQLEPDLQPGFQQGLLLENEGHLDNRGLLDQLFADIQALGGQCFEFTPVLHVKPHTLVLEHEEKNYPLVIDCRGLGARSEWPELRGVRGETLHVQTREIQLQRPVRLMHPRYQLYIVPKPNHRFMIGATQIESEDRTPISLQSSLELSSALYTLSPAFAEARIVETGVNLRPAFMNNMPRVVVNDGIITANGLFRHGYLLAPAVVCNVMAAILNTADAPFNSYLRSAYDHTQP</sequence>
<dbReference type="PANTHER" id="PTHR11530">
    <property type="entry name" value="D-AMINO ACID OXIDASE"/>
    <property type="match status" value="1"/>
</dbReference>
<comment type="catalytic activity">
    <reaction evidence="8">
        <text>a D-alpha-amino acid + O2 + H2O = a 2-oxocarboxylate + H2O2 + NH4(+)</text>
        <dbReference type="Rhea" id="RHEA:21816"/>
        <dbReference type="ChEBI" id="CHEBI:15377"/>
        <dbReference type="ChEBI" id="CHEBI:15379"/>
        <dbReference type="ChEBI" id="CHEBI:16240"/>
        <dbReference type="ChEBI" id="CHEBI:28938"/>
        <dbReference type="ChEBI" id="CHEBI:35179"/>
        <dbReference type="ChEBI" id="CHEBI:59871"/>
        <dbReference type="EC" id="1.4.3.3"/>
    </reaction>
    <physiologicalReaction direction="left-to-right" evidence="8">
        <dbReference type="Rhea" id="RHEA:21817"/>
    </physiologicalReaction>
</comment>
<dbReference type="PANTHER" id="PTHR11530:SF11">
    <property type="entry name" value="D-ASPARTATE OXIDASE"/>
    <property type="match status" value="1"/>
</dbReference>
<name>A0A928V413_9GAMM</name>
<dbReference type="Pfam" id="PF01266">
    <property type="entry name" value="DAO"/>
    <property type="match status" value="1"/>
</dbReference>
<evidence type="ECO:0000256" key="1">
    <source>
        <dbReference type="ARBA" id="ARBA00001974"/>
    </source>
</evidence>
<dbReference type="SUPFAM" id="SSF54373">
    <property type="entry name" value="FAD-linked reductases, C-terminal domain"/>
    <property type="match status" value="1"/>
</dbReference>
<dbReference type="Gene3D" id="3.50.50.60">
    <property type="entry name" value="FAD/NAD(P)-binding domain"/>
    <property type="match status" value="1"/>
</dbReference>
<keyword evidence="4" id="KW-0274">FAD</keyword>
<organism evidence="10 11">
    <name type="scientific">Cellvibrio polysaccharolyticus</name>
    <dbReference type="NCBI Taxonomy" id="2082724"/>
    <lineage>
        <taxon>Bacteria</taxon>
        <taxon>Pseudomonadati</taxon>
        <taxon>Pseudomonadota</taxon>
        <taxon>Gammaproteobacteria</taxon>
        <taxon>Cellvibrionales</taxon>
        <taxon>Cellvibrionaceae</taxon>
        <taxon>Cellvibrio</taxon>
    </lineage>
</organism>
<evidence type="ECO:0000313" key="11">
    <source>
        <dbReference type="Proteomes" id="UP000652567"/>
    </source>
</evidence>
<evidence type="ECO:0000256" key="4">
    <source>
        <dbReference type="ARBA" id="ARBA00022827"/>
    </source>
</evidence>
<evidence type="ECO:0000256" key="7">
    <source>
        <dbReference type="ARBA" id="ARBA00039751"/>
    </source>
</evidence>